<organism evidence="2 3">
    <name type="scientific">Nonomuraea diastatica</name>
    <dbReference type="NCBI Taxonomy" id="1848329"/>
    <lineage>
        <taxon>Bacteria</taxon>
        <taxon>Bacillati</taxon>
        <taxon>Actinomycetota</taxon>
        <taxon>Actinomycetes</taxon>
        <taxon>Streptosporangiales</taxon>
        <taxon>Streptosporangiaceae</taxon>
        <taxon>Nonomuraea</taxon>
    </lineage>
</organism>
<dbReference type="EMBL" id="SMKP01000278">
    <property type="protein sequence ID" value="TDD06412.1"/>
    <property type="molecule type" value="Genomic_DNA"/>
</dbReference>
<reference evidence="2 3" key="1">
    <citation type="submission" date="2019-03" db="EMBL/GenBank/DDBJ databases">
        <title>Draft genome sequences of novel Actinobacteria.</title>
        <authorList>
            <person name="Sahin N."/>
            <person name="Ay H."/>
            <person name="Saygin H."/>
        </authorList>
    </citation>
    <scope>NUCLEOTIDE SEQUENCE [LARGE SCALE GENOMIC DNA]</scope>
    <source>
        <strain evidence="2 3">KC712</strain>
    </source>
</reference>
<feature type="chain" id="PRO_5020992741" description="Peptidase inhibitor family I36 protein" evidence="1">
    <location>
        <begin position="30"/>
        <end position="133"/>
    </location>
</feature>
<protein>
    <recommendedName>
        <fullName evidence="4">Peptidase inhibitor family I36 protein</fullName>
    </recommendedName>
</protein>
<evidence type="ECO:0000313" key="2">
    <source>
        <dbReference type="EMBL" id="TDD06412.1"/>
    </source>
</evidence>
<evidence type="ECO:0008006" key="4">
    <source>
        <dbReference type="Google" id="ProtNLM"/>
    </source>
</evidence>
<sequence length="133" mass="14648">MARHFKKTVTSLGAVAFLTLAAAAAPAQATSAGDIPIDRCKRGNYCIYSPPKYPLWQYSGNNNHTHTFDGGSSWIRNNGYRVAGADHIRFVYNYFGESKRTACLHPPGDGTTIKKFTKKETVNIFSVKWVGAC</sequence>
<dbReference type="Proteomes" id="UP000294543">
    <property type="component" value="Unassembled WGS sequence"/>
</dbReference>
<evidence type="ECO:0000256" key="1">
    <source>
        <dbReference type="SAM" id="SignalP"/>
    </source>
</evidence>
<accession>A0A4R4VLD1</accession>
<feature type="signal peptide" evidence="1">
    <location>
        <begin position="1"/>
        <end position="29"/>
    </location>
</feature>
<keyword evidence="3" id="KW-1185">Reference proteome</keyword>
<evidence type="ECO:0000313" key="3">
    <source>
        <dbReference type="Proteomes" id="UP000294543"/>
    </source>
</evidence>
<dbReference type="AlphaFoldDB" id="A0A4R4VLD1"/>
<name>A0A4R4VLD1_9ACTN</name>
<dbReference type="RefSeq" id="WP_132519201.1">
    <property type="nucleotide sequence ID" value="NZ_SMKP01000278.1"/>
</dbReference>
<comment type="caution">
    <text evidence="2">The sequence shown here is derived from an EMBL/GenBank/DDBJ whole genome shotgun (WGS) entry which is preliminary data.</text>
</comment>
<gene>
    <name evidence="2" type="ORF">E1294_48915</name>
</gene>
<proteinExistence type="predicted"/>
<keyword evidence="1" id="KW-0732">Signal</keyword>